<dbReference type="Pfam" id="PF14907">
    <property type="entry name" value="NTP_transf_5"/>
    <property type="match status" value="1"/>
</dbReference>
<dbReference type="SUPFAM" id="SSF81301">
    <property type="entry name" value="Nucleotidyltransferase"/>
    <property type="match status" value="1"/>
</dbReference>
<dbReference type="RefSeq" id="WP_343058131.1">
    <property type="nucleotide sequence ID" value="NZ_JACHHG010000001.1"/>
</dbReference>
<evidence type="ECO:0000313" key="2">
    <source>
        <dbReference type="Proteomes" id="UP000569951"/>
    </source>
</evidence>
<name>A0A841HY39_9DEIO</name>
<sequence length="277" mass="31610">MTTVRPMDAGLDEQTRAFYRRSLEALRDAGVRYMVGGAYAFAQYTGIERHTKDLDVYLCEPDVSRALRALEPVGCQPDHPYPHWLAKAYCGELFVDLIYSSGNGIGVVDEAWFRHARTGVVMGVPVLLVPPEELLWHKAFVQERERYDGADVAHLLRAQAESMDWPRLLRRFGPFWRVLYAHLVLFGFVYPGLRDRIPTEVMRKLAARLEKEVGHPASEGDLCQGTLLSRAQYLPDVELWGDRDVRLEERVRMTEQDVEIWTAAIDREEGPPGDPEA</sequence>
<accession>A0A841HY39</accession>
<organism evidence="1 2">
    <name type="scientific">Deinobacterium chartae</name>
    <dbReference type="NCBI Taxonomy" id="521158"/>
    <lineage>
        <taxon>Bacteria</taxon>
        <taxon>Thermotogati</taxon>
        <taxon>Deinococcota</taxon>
        <taxon>Deinococci</taxon>
        <taxon>Deinococcales</taxon>
        <taxon>Deinococcaceae</taxon>
        <taxon>Deinobacterium</taxon>
    </lineage>
</organism>
<dbReference type="Gene3D" id="3.30.460.40">
    <property type="match status" value="1"/>
</dbReference>
<gene>
    <name evidence="1" type="ORF">HNR42_000260</name>
</gene>
<dbReference type="EMBL" id="JACHHG010000001">
    <property type="protein sequence ID" value="MBB6096848.1"/>
    <property type="molecule type" value="Genomic_DNA"/>
</dbReference>
<protein>
    <submittedName>
        <fullName evidence="1">Uncharacterized protein</fullName>
    </submittedName>
</protein>
<dbReference type="InterPro" id="IPR039498">
    <property type="entry name" value="NTP_transf_5"/>
</dbReference>
<evidence type="ECO:0000313" key="1">
    <source>
        <dbReference type="EMBL" id="MBB6096848.1"/>
    </source>
</evidence>
<proteinExistence type="predicted"/>
<comment type="caution">
    <text evidence="1">The sequence shown here is derived from an EMBL/GenBank/DDBJ whole genome shotgun (WGS) entry which is preliminary data.</text>
</comment>
<dbReference type="Proteomes" id="UP000569951">
    <property type="component" value="Unassembled WGS sequence"/>
</dbReference>
<keyword evidence="2" id="KW-1185">Reference proteome</keyword>
<dbReference type="InterPro" id="IPR043519">
    <property type="entry name" value="NT_sf"/>
</dbReference>
<dbReference type="AlphaFoldDB" id="A0A841HY39"/>
<reference evidence="1 2" key="1">
    <citation type="submission" date="2020-08" db="EMBL/GenBank/DDBJ databases">
        <title>Genomic Encyclopedia of Type Strains, Phase IV (KMG-IV): sequencing the most valuable type-strain genomes for metagenomic binning, comparative biology and taxonomic classification.</title>
        <authorList>
            <person name="Goeker M."/>
        </authorList>
    </citation>
    <scope>NUCLEOTIDE SEQUENCE [LARGE SCALE GENOMIC DNA]</scope>
    <source>
        <strain evidence="1 2">DSM 21458</strain>
    </source>
</reference>